<proteinExistence type="predicted"/>
<organism evidence="2 3">
    <name type="scientific">Actinomycetospora lemnae</name>
    <dbReference type="NCBI Taxonomy" id="3019891"/>
    <lineage>
        <taxon>Bacteria</taxon>
        <taxon>Bacillati</taxon>
        <taxon>Actinomycetota</taxon>
        <taxon>Actinomycetes</taxon>
        <taxon>Pseudonocardiales</taxon>
        <taxon>Pseudonocardiaceae</taxon>
        <taxon>Actinomycetospora</taxon>
    </lineage>
</organism>
<evidence type="ECO:0000256" key="1">
    <source>
        <dbReference type="SAM" id="MobiDB-lite"/>
    </source>
</evidence>
<protein>
    <submittedName>
        <fullName evidence="2">Uncharacterized protein</fullName>
    </submittedName>
</protein>
<evidence type="ECO:0000313" key="2">
    <source>
        <dbReference type="EMBL" id="MDD7968442.1"/>
    </source>
</evidence>
<feature type="region of interest" description="Disordered" evidence="1">
    <location>
        <begin position="121"/>
        <end position="141"/>
    </location>
</feature>
<gene>
    <name evidence="2" type="ORF">PGB27_24125</name>
</gene>
<comment type="caution">
    <text evidence="2">The sequence shown here is derived from an EMBL/GenBank/DDBJ whole genome shotgun (WGS) entry which is preliminary data.</text>
</comment>
<accession>A0ABT5SZZ9</accession>
<dbReference type="RefSeq" id="WP_274202972.1">
    <property type="nucleotide sequence ID" value="NZ_JAQZAO010000012.1"/>
</dbReference>
<name>A0ABT5SZZ9_9PSEU</name>
<dbReference type="EMBL" id="JAQZAO010000012">
    <property type="protein sequence ID" value="MDD7968442.1"/>
    <property type="molecule type" value="Genomic_DNA"/>
</dbReference>
<sequence>MSLDDRSHVTTDEVAALTQRLRDLSRAVARDSAPADDLEVFADDRDALLARLHHDPTDQAEVTVPTPDSHPNPRSEGPPRRPLSVPVPDDQLVQGWIELSGGLPPEEDDDLDGEARRQQLARWHTDDTAGYCDDQTAGWDR</sequence>
<feature type="region of interest" description="Disordered" evidence="1">
    <location>
        <begin position="53"/>
        <end position="89"/>
    </location>
</feature>
<keyword evidence="3" id="KW-1185">Reference proteome</keyword>
<reference evidence="2 3" key="1">
    <citation type="submission" date="2023-02" db="EMBL/GenBank/DDBJ databases">
        <title>Genome sequencing required for Actinomycetospora new species description.</title>
        <authorList>
            <person name="Saimee Y."/>
            <person name="Duangmal K."/>
        </authorList>
    </citation>
    <scope>NUCLEOTIDE SEQUENCE [LARGE SCALE GENOMIC DNA]</scope>
    <source>
        <strain evidence="2 3">DW7H6</strain>
    </source>
</reference>
<evidence type="ECO:0000313" key="3">
    <source>
        <dbReference type="Proteomes" id="UP001300763"/>
    </source>
</evidence>
<dbReference type="Proteomes" id="UP001300763">
    <property type="component" value="Unassembled WGS sequence"/>
</dbReference>